<feature type="compositionally biased region" description="Basic and acidic residues" evidence="1">
    <location>
        <begin position="208"/>
        <end position="218"/>
    </location>
</feature>
<accession>A0ABT1SEL4</accession>
<protein>
    <submittedName>
        <fullName evidence="2">Uncharacterized protein</fullName>
    </submittedName>
</protein>
<keyword evidence="3" id="KW-1185">Reference proteome</keyword>
<name>A0ABT1SEL4_9FIRM</name>
<reference evidence="2 3" key="1">
    <citation type="submission" date="2022-06" db="EMBL/GenBank/DDBJ databases">
        <title>Isolation of gut microbiota from human fecal samples.</title>
        <authorList>
            <person name="Pamer E.G."/>
            <person name="Barat B."/>
            <person name="Waligurski E."/>
            <person name="Medina S."/>
            <person name="Paddock L."/>
            <person name="Mostad J."/>
        </authorList>
    </citation>
    <scope>NUCLEOTIDE SEQUENCE [LARGE SCALE GENOMIC DNA]</scope>
    <source>
        <strain evidence="2 3">DFI.7.95</strain>
    </source>
</reference>
<organism evidence="2 3">
    <name type="scientific">Tissierella carlieri</name>
    <dbReference type="NCBI Taxonomy" id="689904"/>
    <lineage>
        <taxon>Bacteria</taxon>
        <taxon>Bacillati</taxon>
        <taxon>Bacillota</taxon>
        <taxon>Tissierellia</taxon>
        <taxon>Tissierellales</taxon>
        <taxon>Tissierellaceae</taxon>
        <taxon>Tissierella</taxon>
    </lineage>
</organism>
<evidence type="ECO:0000256" key="1">
    <source>
        <dbReference type="SAM" id="MobiDB-lite"/>
    </source>
</evidence>
<sequence>MKRIISLLLAVTITIGLVIASPISVYAATYNYRGFVNKHATTKQPLRKPTAGFSVELLRKNKNGSYEVIDRASTGSKLVTLNAQKGDRLRFTDNSKAEVSGSSIKFWDWQVYAADGSYRESDYYSRNPLPQSFELRNATTYNFFLNVADNQPIDTSIVPEEFFVDNWSENGPHSTETKPDRLGRTWTWYFAHLRVNVSDVPTNPDPDPPTKPEPKPEEPYDPPPPFELPDSDISVKVNIDWIEPEVAPEGTMVEGEVTFTISSSLYAIKNYKIVKGSTIVEGDAYVEPPRGTTTYIKETRRMRFQIGRDVAVRVLAYDVMGAWDDDEDSVRTESIKPDIDVTSQIIGLPESADYGQLVDGYYEFTASSTVYPLNKWYINSGFDYVQGVGEGNFRNRNNETIRLPIQVPAGKTIYMGVTALDEGGYSRSHGAEAFVRVKEIPTINLNVLTPEVMYKEDAKFSVTVNENDYSIHRYKWYINPVNDPTGRGGSVKSGEGIIPSVMEMDIPKGEYKVIQEGYYYDSTGERKVSDIKSITVIPSLEAYFIAVPYKQVVDKDMLLVNKSKNYTSEKWWIKPKGSSDVSYEELNHSNYYFNRPVGEYTIKLEVFNPNLRVNYASTTRDVEFLGIPVVDFLLAPDLLFVNEISVITDLSEHVTNKMWWIKDVKSLRYVPFIDLKGIGNDKYEFTKENYEKFKDEGKEEYTIKLTADGRIVFDVSQYVASWDRNRFESLTAAEFLTPPNATINSHMAGIVNNLYTGKFKTKPQYIEDSVIWTGPIESIGNEYRRKYTFSVYVVDEFLKEKTAIFKYPTPVADMSIVNSDGEGVVKETKIYKKLTLTGEYESIIATNAKDIDILMEGRTPTNYPIRFDSKYTRFRIKPISVFSFNPERDIETDKKITVEDGVAYIIGESETSIRINNPGVYEISYQVYNGKNDSDFKQYHLSDWSTPKKINVQPDLDPIVEDIQIVTTNYHNLTRDFDNKKDLKTEVELDVILSSLDDDYIDINNTVLMFSYDKNNDGVFSSDDRGHLKQYIWLDDNITDVYKEISSSNKSFFEKLEIEDSSSTTEKYVEKIEVMQLANHENRYIKLRVKVTISNSTRNILGNFKVEAKTAKKLKDNDWIEEPKIKAPIANFGEYSYNDSYKVNAVENFYQSIKEPRTGDSSLIHLSNKKFTIINNAPAIENIMKREKFLEIWIAEAGTNPFTQGEIKSLLTQFKNNGIISRIGVISSDGKITKYDLDMNGEIVVVE</sequence>
<comment type="caution">
    <text evidence="2">The sequence shown here is derived from an EMBL/GenBank/DDBJ whole genome shotgun (WGS) entry which is preliminary data.</text>
</comment>
<dbReference type="EMBL" id="JANGAC010000016">
    <property type="protein sequence ID" value="MCQ4924854.1"/>
    <property type="molecule type" value="Genomic_DNA"/>
</dbReference>
<dbReference type="RefSeq" id="WP_256312444.1">
    <property type="nucleotide sequence ID" value="NZ_JANGAC010000016.1"/>
</dbReference>
<evidence type="ECO:0000313" key="2">
    <source>
        <dbReference type="EMBL" id="MCQ4924854.1"/>
    </source>
</evidence>
<proteinExistence type="predicted"/>
<feature type="region of interest" description="Disordered" evidence="1">
    <location>
        <begin position="198"/>
        <end position="229"/>
    </location>
</feature>
<dbReference type="Proteomes" id="UP001524478">
    <property type="component" value="Unassembled WGS sequence"/>
</dbReference>
<evidence type="ECO:0000313" key="3">
    <source>
        <dbReference type="Proteomes" id="UP001524478"/>
    </source>
</evidence>
<gene>
    <name evidence="2" type="ORF">NE686_17260</name>
</gene>